<dbReference type="EMBL" id="VTES01000006">
    <property type="protein sequence ID" value="TYS60559.1"/>
    <property type="molecule type" value="Genomic_DNA"/>
</dbReference>
<comment type="caution">
    <text evidence="1">The sequence shown here is derived from an EMBL/GenBank/DDBJ whole genome shotgun (WGS) entry which is preliminary data.</text>
</comment>
<dbReference type="RefSeq" id="WP_148950704.1">
    <property type="nucleotide sequence ID" value="NZ_VTES01000006.1"/>
</dbReference>
<organism evidence="1 2">
    <name type="scientific">Bacillus infantis</name>
    <dbReference type="NCBI Taxonomy" id="324767"/>
    <lineage>
        <taxon>Bacteria</taxon>
        <taxon>Bacillati</taxon>
        <taxon>Bacillota</taxon>
        <taxon>Bacilli</taxon>
        <taxon>Bacillales</taxon>
        <taxon>Bacillaceae</taxon>
        <taxon>Bacillus</taxon>
    </lineage>
</organism>
<sequence>MFTVDIAHKDFRFRLLTDSLEIYNEISPRVYSVPGGKSYGQKQVDVTISFFNKLIIINKNGENEYIHLDYTEKEIYPVIFSEIYKYLFNIGSIGIHSVLVSKSNRNHLIIGDFGQGKTTLATELEKNDFKILSCDQSEIKYLNKKVYALSGSKLNKLSGTSTIIKDDIKTPLEIDTIYKVKGLSYGGLPIFNKVTDNSNKVFNLWPAITWPWQNPILSAYTDNMEWKNYRVNCIKACTTLSVISQIELRGDPSLIAKKISQKVPILN</sequence>
<accession>A0A5D4SC54</accession>
<dbReference type="Proteomes" id="UP000323732">
    <property type="component" value="Unassembled WGS sequence"/>
</dbReference>
<dbReference type="SUPFAM" id="SSF53795">
    <property type="entry name" value="PEP carboxykinase-like"/>
    <property type="match status" value="1"/>
</dbReference>
<dbReference type="AlphaFoldDB" id="A0A5D4SC54"/>
<evidence type="ECO:0000313" key="1">
    <source>
        <dbReference type="EMBL" id="TYS60559.1"/>
    </source>
</evidence>
<name>A0A5D4SC54_9BACI</name>
<protein>
    <recommendedName>
        <fullName evidence="3">HPr kinase/phosphorylase C-terminal domain-containing protein</fullName>
    </recommendedName>
</protein>
<evidence type="ECO:0008006" key="3">
    <source>
        <dbReference type="Google" id="ProtNLM"/>
    </source>
</evidence>
<evidence type="ECO:0000313" key="2">
    <source>
        <dbReference type="Proteomes" id="UP000323732"/>
    </source>
</evidence>
<gene>
    <name evidence="1" type="ORF">FZD47_20315</name>
</gene>
<proteinExistence type="predicted"/>
<reference evidence="1 2" key="1">
    <citation type="submission" date="2019-08" db="EMBL/GenBank/DDBJ databases">
        <title>Bacillus genomes from the desert of Cuatro Cienegas, Coahuila.</title>
        <authorList>
            <person name="Olmedo-Alvarez G."/>
        </authorList>
    </citation>
    <scope>NUCLEOTIDE SEQUENCE [LARGE SCALE GENOMIC DNA]</scope>
    <source>
        <strain evidence="1 2">CH37_1T</strain>
    </source>
</reference>